<dbReference type="Gene3D" id="2.100.10.30">
    <property type="entry name" value="Jacalin-like lectin domain"/>
    <property type="match status" value="3"/>
</dbReference>
<dbReference type="PANTHER" id="PTHR47293:SF15">
    <property type="entry name" value="JACALIN-RELATED LECTIN 19"/>
    <property type="match status" value="1"/>
</dbReference>
<feature type="region of interest" description="Disordered" evidence="1">
    <location>
        <begin position="141"/>
        <end position="231"/>
    </location>
</feature>
<feature type="compositionally biased region" description="Polar residues" evidence="1">
    <location>
        <begin position="150"/>
        <end position="159"/>
    </location>
</feature>
<organism evidence="3 4">
    <name type="scientific">Phytophthora kernoviae</name>
    <dbReference type="NCBI Taxonomy" id="325452"/>
    <lineage>
        <taxon>Eukaryota</taxon>
        <taxon>Sar</taxon>
        <taxon>Stramenopiles</taxon>
        <taxon>Oomycota</taxon>
        <taxon>Peronosporomycetes</taxon>
        <taxon>Peronosporales</taxon>
        <taxon>Peronosporaceae</taxon>
        <taxon>Phytophthora</taxon>
    </lineage>
</organism>
<dbReference type="InterPro" id="IPR036404">
    <property type="entry name" value="Jacalin-like_lectin_dom_sf"/>
</dbReference>
<evidence type="ECO:0000313" key="3">
    <source>
        <dbReference type="EMBL" id="RLM96061.1"/>
    </source>
</evidence>
<accession>A0A3R7FVL1</accession>
<evidence type="ECO:0000256" key="1">
    <source>
        <dbReference type="SAM" id="MobiDB-lite"/>
    </source>
</evidence>
<feature type="domain" description="Jacalin-type lectin" evidence="2">
    <location>
        <begin position="1"/>
        <end position="132"/>
    </location>
</feature>
<protein>
    <recommendedName>
        <fullName evidence="2">Jacalin-type lectin domain-containing protein</fullName>
    </recommendedName>
</protein>
<dbReference type="PROSITE" id="PS51752">
    <property type="entry name" value="JACALIN_LECTIN"/>
    <property type="match status" value="3"/>
</dbReference>
<dbReference type="Pfam" id="PF01419">
    <property type="entry name" value="Jacalin"/>
    <property type="match status" value="3"/>
</dbReference>
<feature type="domain" description="Jacalin-type lectin" evidence="2">
    <location>
        <begin position="209"/>
        <end position="350"/>
    </location>
</feature>
<name>A0A3R7FVL1_9STRA</name>
<dbReference type="AlphaFoldDB" id="A0A3R7FVL1"/>
<dbReference type="EMBL" id="MAYM02002359">
    <property type="protein sequence ID" value="RLM96061.1"/>
    <property type="molecule type" value="Genomic_DNA"/>
</dbReference>
<dbReference type="SMART" id="SM00915">
    <property type="entry name" value="Jacalin"/>
    <property type="match status" value="3"/>
</dbReference>
<dbReference type="Proteomes" id="UP000285883">
    <property type="component" value="Unassembled WGS sequence"/>
</dbReference>
<feature type="domain" description="Jacalin-type lectin" evidence="2">
    <location>
        <begin position="369"/>
        <end position="510"/>
    </location>
</feature>
<feature type="compositionally biased region" description="Low complexity" evidence="1">
    <location>
        <begin position="165"/>
        <end position="191"/>
    </location>
</feature>
<evidence type="ECO:0000259" key="2">
    <source>
        <dbReference type="PROSITE" id="PS51752"/>
    </source>
</evidence>
<comment type="caution">
    <text evidence="3">The sequence shown here is derived from an EMBL/GenBank/DDBJ whole genome shotgun (WGS) entry which is preliminary data.</text>
</comment>
<dbReference type="SUPFAM" id="SSF51101">
    <property type="entry name" value="Mannose-binding lectins"/>
    <property type="match status" value="3"/>
</dbReference>
<evidence type="ECO:0000313" key="4">
    <source>
        <dbReference type="Proteomes" id="UP000285883"/>
    </source>
</evidence>
<proteinExistence type="predicted"/>
<gene>
    <name evidence="3" type="ORF">BBI17_001707</name>
</gene>
<dbReference type="InterPro" id="IPR001229">
    <property type="entry name" value="Jacalin-like_lectin_dom"/>
</dbReference>
<dbReference type="PANTHER" id="PTHR47293">
    <property type="entry name" value="JACALIN-RELATED LECTIN 3"/>
    <property type="match status" value="1"/>
</dbReference>
<sequence>MVFTDEASASPGQIVNTITIRAGERVDGLAMQITTAAGGTMTFTHGGMGGDENSLTLGEGEYITSMEAHWAEKNSHTRIFYLSFGTSAGNTVSGGGQTENVGKVTAPEGYQLSGFHGQDGNEIDLLGAIWTSIKPLEEAPGTVAPADIPGSTSGSTSATVDVPVGGSTAASGSAAKQTQGSAAAPAANVAPEDTSGSDAPEPAPRTAGIKLSEAFGGPHGEQFSDQPSAASGVTVGSITVRGGERIDGLKLEITAPTPLTLAHGGSGGTDNTLTLAAGEHVTSMDINVGQKKGRTRIFYLKFTTNLGNSVEAGGTTGERSSVTAPDGYQLSGFFGRVGDEIDKLGIIWTSIEKVEAAPTTAPALTDEDIVLGELFGGPHGNAFSDINYIVLQQTTSSITIRGADRVDAVTLQVATPAERSLTHGGTGGTENTLTFGPGEYITSMEAHWDKKNKHTRIFYLSFTTNKDNTLSAGSPTDNKGTATAPEGFQLSGFFGRGGDEIDQLGAIWTKVGAKSVSLLDDTGIGAGTYGTTIRNWVGPTIGDAPDKACYRKTEPYNSNEICPLGYSKDDDDCITRCPLAYPVSCGAECLRQNDDCAMNILTKIFSVVAVALNAATGAIDPTGIAYMAAQFVQPTCGPTAYLGEIDDGTLFDALGLTTVDEAFEGSYGTWTKTGDGVATLIFESTDTKDVTVVVHSGGDTYAEVDVGAGDTVTWTAMIPELEDKTMYLDRWRPGLFGLPGSGGGSLLLWMPRSPQLGHLTMHVRINVS</sequence>
<reference evidence="3 4" key="1">
    <citation type="submission" date="2018-07" db="EMBL/GenBank/DDBJ databases">
        <title>Genome sequencing of oomycete isolates from Chile give support for New Zealand origin for Phytophthora kernoviae and make available the first Nothophytophthora sp. genome.</title>
        <authorList>
            <person name="Studholme D.J."/>
            <person name="Sanfuentes E."/>
            <person name="Panda P."/>
            <person name="Hill R."/>
            <person name="Sambles C."/>
            <person name="Grant M."/>
            <person name="Williams N.M."/>
            <person name="Mcdougal R.L."/>
        </authorList>
    </citation>
    <scope>NUCLEOTIDE SEQUENCE [LARGE SCALE GENOMIC DNA]</scope>
    <source>
        <strain evidence="3">Chile2</strain>
    </source>
</reference>